<protein>
    <submittedName>
        <fullName evidence="2">Uncharacterized protein</fullName>
    </submittedName>
</protein>
<evidence type="ECO:0000313" key="3">
    <source>
        <dbReference type="Proteomes" id="UP000677082"/>
    </source>
</evidence>
<evidence type="ECO:0000256" key="1">
    <source>
        <dbReference type="SAM" id="Phobius"/>
    </source>
</evidence>
<dbReference type="RefSeq" id="WP_213011631.1">
    <property type="nucleotide sequence ID" value="NZ_BOQN01000102.1"/>
</dbReference>
<reference evidence="2 3" key="1">
    <citation type="submission" date="2021-03" db="EMBL/GenBank/DDBJ databases">
        <title>Whole genome shotgun sequence of Actinoplanes toevensis NBRC 105298.</title>
        <authorList>
            <person name="Komaki H."/>
            <person name="Tamura T."/>
        </authorList>
    </citation>
    <scope>NUCLEOTIDE SEQUENCE [LARGE SCALE GENOMIC DNA]</scope>
    <source>
        <strain evidence="2 3">NBRC 105298</strain>
    </source>
</reference>
<gene>
    <name evidence="2" type="ORF">Ato02nite_077360</name>
</gene>
<evidence type="ECO:0000313" key="2">
    <source>
        <dbReference type="EMBL" id="GIM95943.1"/>
    </source>
</evidence>
<dbReference type="EMBL" id="BOQN01000102">
    <property type="protein sequence ID" value="GIM95943.1"/>
    <property type="molecule type" value="Genomic_DNA"/>
</dbReference>
<proteinExistence type="predicted"/>
<accession>A0A919W968</accession>
<dbReference type="Proteomes" id="UP000677082">
    <property type="component" value="Unassembled WGS sequence"/>
</dbReference>
<keyword evidence="3" id="KW-1185">Reference proteome</keyword>
<organism evidence="2 3">
    <name type="scientific">Paractinoplanes toevensis</name>
    <dbReference type="NCBI Taxonomy" id="571911"/>
    <lineage>
        <taxon>Bacteria</taxon>
        <taxon>Bacillati</taxon>
        <taxon>Actinomycetota</taxon>
        <taxon>Actinomycetes</taxon>
        <taxon>Micromonosporales</taxon>
        <taxon>Micromonosporaceae</taxon>
        <taxon>Paractinoplanes</taxon>
    </lineage>
</organism>
<keyword evidence="1" id="KW-0472">Membrane</keyword>
<feature type="transmembrane region" description="Helical" evidence="1">
    <location>
        <begin position="139"/>
        <end position="159"/>
    </location>
</feature>
<keyword evidence="1" id="KW-1133">Transmembrane helix</keyword>
<feature type="transmembrane region" description="Helical" evidence="1">
    <location>
        <begin position="12"/>
        <end position="30"/>
    </location>
</feature>
<feature type="transmembrane region" description="Helical" evidence="1">
    <location>
        <begin position="82"/>
        <end position="103"/>
    </location>
</feature>
<feature type="transmembrane region" description="Helical" evidence="1">
    <location>
        <begin position="109"/>
        <end position="127"/>
    </location>
</feature>
<dbReference type="AlphaFoldDB" id="A0A919W968"/>
<comment type="caution">
    <text evidence="2">The sequence shown here is derived from an EMBL/GenBank/DDBJ whole genome shotgun (WGS) entry which is preliminary data.</text>
</comment>
<sequence>MAVRIRLTHDTAEGTAAGIYGLIVSSSVLVTAHARTAAALDAIVLVTLAIYWVAERYARIVAERIHEGHRPRWHVIREQLTSGWEIMSASVLPLIVLLIARAAGAGMNLAILAALICSTVLLCLAGWRMGARLHPAERVVATLIAGTFGAAMILLKILLH</sequence>
<name>A0A919W968_9ACTN</name>
<keyword evidence="1" id="KW-0812">Transmembrane</keyword>
<feature type="transmembrane region" description="Helical" evidence="1">
    <location>
        <begin position="36"/>
        <end position="54"/>
    </location>
</feature>